<dbReference type="SUPFAM" id="SSF53448">
    <property type="entry name" value="Nucleotide-diphospho-sugar transferases"/>
    <property type="match status" value="1"/>
</dbReference>
<dbReference type="RefSeq" id="WP_380706258.1">
    <property type="nucleotide sequence ID" value="NZ_JBHSAP010000018.1"/>
</dbReference>
<reference evidence="4" key="1">
    <citation type="journal article" date="2019" name="Int. J. Syst. Evol. Microbiol.">
        <title>The Global Catalogue of Microorganisms (GCM) 10K type strain sequencing project: providing services to taxonomists for standard genome sequencing and annotation.</title>
        <authorList>
            <consortium name="The Broad Institute Genomics Platform"/>
            <consortium name="The Broad Institute Genome Sequencing Center for Infectious Disease"/>
            <person name="Wu L."/>
            <person name="Ma J."/>
        </authorList>
    </citation>
    <scope>NUCLEOTIDE SEQUENCE [LARGE SCALE GENOMIC DNA]</scope>
    <source>
        <strain evidence="4">IBRC-M 10813</strain>
    </source>
</reference>
<dbReference type="PANTHER" id="PTHR43685:SF11">
    <property type="entry name" value="GLYCOSYLTRANSFERASE TAGX-RELATED"/>
    <property type="match status" value="1"/>
</dbReference>
<gene>
    <name evidence="3" type="ORF">ACFOUO_14280</name>
</gene>
<dbReference type="Pfam" id="PF00535">
    <property type="entry name" value="Glycos_transf_2"/>
    <property type="match status" value="1"/>
</dbReference>
<name>A0ABV8JL75_9BACL</name>
<dbReference type="EMBL" id="JBHSAP010000018">
    <property type="protein sequence ID" value="MFC4077966.1"/>
    <property type="molecule type" value="Genomic_DNA"/>
</dbReference>
<dbReference type="Proteomes" id="UP001595843">
    <property type="component" value="Unassembled WGS sequence"/>
</dbReference>
<evidence type="ECO:0000313" key="3">
    <source>
        <dbReference type="EMBL" id="MFC4077966.1"/>
    </source>
</evidence>
<proteinExistence type="inferred from homology"/>
<evidence type="ECO:0000259" key="2">
    <source>
        <dbReference type="Pfam" id="PF00535"/>
    </source>
</evidence>
<comment type="caution">
    <text evidence="3">The sequence shown here is derived from an EMBL/GenBank/DDBJ whole genome shotgun (WGS) entry which is preliminary data.</text>
</comment>
<dbReference type="InterPro" id="IPR050834">
    <property type="entry name" value="Glycosyltransf_2"/>
</dbReference>
<evidence type="ECO:0000256" key="1">
    <source>
        <dbReference type="ARBA" id="ARBA00006739"/>
    </source>
</evidence>
<sequence>MILCHEGSMSQLQQVLFSHRATMTKSGIIPGHFLLSEQPDSHFPQKYQGWIEGIQWITVSDNDWGSAMNQATHKLTQPWIGSFWTTRYGSVPLSTSLKKFDQFIRENPAINGIRVEDRRGHLCFYGWNRDRLIDRGGWPVKKQWPFPEAAEDYVWSRFPAPEKGRVILDIDLPVKKTTLWHQQKQAWLNRFLEAIHRADTSRPLLAGRPAVSVLIAVYNGAETIPWTLTTVLYQTCADFEIIIVDDGSTDETKKEIRKFSDPRIQLISLPHNRGKVHALNEGLRVARGDWLFELDADDWLGPRALEWAVRSFKGLPEDVALLYGDRAYWHQNPSGKLDLRHQREGHSIHSLSHYLNDLTPVGPRIYRRETLLQIGGWPVDPIHSGRLYEDIRLVAKLLETHRIRYIPGFHYHVRLHPDSITKRNAEHYFSWRDWLLKRYRIKKPKLESE</sequence>
<keyword evidence="4" id="KW-1185">Reference proteome</keyword>
<dbReference type="PANTHER" id="PTHR43685">
    <property type="entry name" value="GLYCOSYLTRANSFERASE"/>
    <property type="match status" value="1"/>
</dbReference>
<dbReference type="InterPro" id="IPR029044">
    <property type="entry name" value="Nucleotide-diphossugar_trans"/>
</dbReference>
<accession>A0ABV8JL75</accession>
<comment type="similarity">
    <text evidence="1">Belongs to the glycosyltransferase 2 family.</text>
</comment>
<protein>
    <submittedName>
        <fullName evidence="3">Glycosyltransferase family 2 protein</fullName>
    </submittedName>
</protein>
<evidence type="ECO:0000313" key="4">
    <source>
        <dbReference type="Proteomes" id="UP001595843"/>
    </source>
</evidence>
<organism evidence="3 4">
    <name type="scientific">Salinithrix halophila</name>
    <dbReference type="NCBI Taxonomy" id="1485204"/>
    <lineage>
        <taxon>Bacteria</taxon>
        <taxon>Bacillati</taxon>
        <taxon>Bacillota</taxon>
        <taxon>Bacilli</taxon>
        <taxon>Bacillales</taxon>
        <taxon>Thermoactinomycetaceae</taxon>
        <taxon>Salinithrix</taxon>
    </lineage>
</organism>
<dbReference type="Gene3D" id="3.90.550.10">
    <property type="entry name" value="Spore Coat Polysaccharide Biosynthesis Protein SpsA, Chain A"/>
    <property type="match status" value="1"/>
</dbReference>
<dbReference type="InterPro" id="IPR001173">
    <property type="entry name" value="Glyco_trans_2-like"/>
</dbReference>
<feature type="domain" description="Glycosyltransferase 2-like" evidence="2">
    <location>
        <begin position="212"/>
        <end position="339"/>
    </location>
</feature>